<evidence type="ECO:0000313" key="2">
    <source>
        <dbReference type="Proteomes" id="UP000828941"/>
    </source>
</evidence>
<reference evidence="1 2" key="1">
    <citation type="journal article" date="2022" name="DNA Res.">
        <title>Chromosomal-level genome assembly of the orchid tree Bauhinia variegata (Leguminosae; Cercidoideae) supports the allotetraploid origin hypothesis of Bauhinia.</title>
        <authorList>
            <person name="Zhong Y."/>
            <person name="Chen Y."/>
            <person name="Zheng D."/>
            <person name="Pang J."/>
            <person name="Liu Y."/>
            <person name="Luo S."/>
            <person name="Meng S."/>
            <person name="Qian L."/>
            <person name="Wei D."/>
            <person name="Dai S."/>
            <person name="Zhou R."/>
        </authorList>
    </citation>
    <scope>NUCLEOTIDE SEQUENCE [LARGE SCALE GENOMIC DNA]</scope>
    <source>
        <strain evidence="1">BV-YZ2020</strain>
    </source>
</reference>
<name>A0ACB9QDR8_BAUVA</name>
<gene>
    <name evidence="1" type="ORF">L6164_001960</name>
</gene>
<dbReference type="Proteomes" id="UP000828941">
    <property type="component" value="Chromosome 1"/>
</dbReference>
<organism evidence="1 2">
    <name type="scientific">Bauhinia variegata</name>
    <name type="common">Purple orchid tree</name>
    <name type="synonym">Phanera variegata</name>
    <dbReference type="NCBI Taxonomy" id="167791"/>
    <lineage>
        <taxon>Eukaryota</taxon>
        <taxon>Viridiplantae</taxon>
        <taxon>Streptophyta</taxon>
        <taxon>Embryophyta</taxon>
        <taxon>Tracheophyta</taxon>
        <taxon>Spermatophyta</taxon>
        <taxon>Magnoliopsida</taxon>
        <taxon>eudicotyledons</taxon>
        <taxon>Gunneridae</taxon>
        <taxon>Pentapetalae</taxon>
        <taxon>rosids</taxon>
        <taxon>fabids</taxon>
        <taxon>Fabales</taxon>
        <taxon>Fabaceae</taxon>
        <taxon>Cercidoideae</taxon>
        <taxon>Cercideae</taxon>
        <taxon>Bauhiniinae</taxon>
        <taxon>Bauhinia</taxon>
    </lineage>
</organism>
<dbReference type="EMBL" id="CM039426">
    <property type="protein sequence ID" value="KAI4358054.1"/>
    <property type="molecule type" value="Genomic_DNA"/>
</dbReference>
<accession>A0ACB9QDR8</accession>
<comment type="caution">
    <text evidence="1">The sequence shown here is derived from an EMBL/GenBank/DDBJ whole genome shotgun (WGS) entry which is preliminary data.</text>
</comment>
<sequence>MLHLSLFNLPLRIRIRSFFCIPLTVTVVLSSALPLPHLAFVSPSSLHHHFRRVSSSSPSKTSLSPSPSTSMASHSETFSQSQFPPPPVAEKKEHVMEMFGDVRVDNYYWLRDDSRKKPEVLSYLSQENAYVDSVMSGTKKFEDQLFAEMRGRIKEDDISAPLRKGPYYYYQRTLQGKEYVQRCRRLIPDNKAASVYDTMPNGPDAPQEHVILDENIKAQHHQYYSIDAFKVSPNNKLVAYAEDTKGDEIYTVYVIDADTGALIGEPLNGVTSYLEWAGDEALVYITMDEILRPDKAWFHKLGTEQSKDVNLYVERDDKFSLDLEASESKKYLFVASESKTTRFNFYLDVSKPEEGLKVLTPRVDGIDTTVSHRGNYFFIKRRSNQFFNSEVVACPIDDTSSVTVLLPHRESVKIQEIQLFSDHLVVYERENGLRKIIVYHLPPAGEPPSSSLQDGQAVSFIDPVYSVESSESEFSSSILRFSYSSLKTPSSVYDYDMKTGVSVLKKIDTVLGGFNASQYVTERQWASASDGTMIPISIVYRKDLVKLDGSDPLLLYGYGSYEICIDPSFKSARLSLLDRGFIYAIAHIRGGGEMGRQWYENGKLLKKKNTFTDFIACAEHLIEKKFCSKERLCIDGRSAGGLLIGAVLNMRPDLFKAAVAGVPFVDVLTTMLDPTIPLTTSEWEEWGDPRKEEFYFYMKSYSPVDNVKAQSYPHILVTAGLNDPRVMYSEPAKFVAKLRDKKTDDNILLFKCELGAGHFSKSGRFEKLQEDAFTYAFIMKSLNVVTRHGSGEA</sequence>
<proteinExistence type="predicted"/>
<protein>
    <submittedName>
        <fullName evidence="1">Uncharacterized protein</fullName>
    </submittedName>
</protein>
<evidence type="ECO:0000313" key="1">
    <source>
        <dbReference type="EMBL" id="KAI4358054.1"/>
    </source>
</evidence>
<keyword evidence="2" id="KW-1185">Reference proteome</keyword>